<dbReference type="InterPro" id="IPR024567">
    <property type="entry name" value="RNase_HII/HIII_dom"/>
</dbReference>
<dbReference type="GO" id="GO:0005737">
    <property type="term" value="C:cytoplasm"/>
    <property type="evidence" value="ECO:0007669"/>
    <property type="project" value="UniProtKB-SubCell"/>
</dbReference>
<comment type="subcellular location">
    <subcellularLocation>
        <location evidence="4">Cytoplasm</location>
    </subcellularLocation>
</comment>
<dbReference type="PANTHER" id="PTHR10954">
    <property type="entry name" value="RIBONUCLEASE H2 SUBUNIT A"/>
    <property type="match status" value="1"/>
</dbReference>
<organism evidence="15 16">
    <name type="scientific">Candidatus Vogelbacteria bacterium RIFOXYB1_FULL_42_16</name>
    <dbReference type="NCBI Taxonomy" id="1802436"/>
    <lineage>
        <taxon>Bacteria</taxon>
        <taxon>Candidatus Vogeliibacteriota</taxon>
    </lineage>
</organism>
<dbReference type="STRING" id="1802436.A2370_00330"/>
<evidence type="ECO:0000256" key="11">
    <source>
        <dbReference type="ARBA" id="ARBA00023211"/>
    </source>
</evidence>
<protein>
    <recommendedName>
        <fullName evidence="13">Ribonuclease</fullName>
        <ecNumber evidence="13">3.1.26.4</ecNumber>
    </recommendedName>
</protein>
<dbReference type="GO" id="GO:0046872">
    <property type="term" value="F:metal ion binding"/>
    <property type="evidence" value="ECO:0007669"/>
    <property type="project" value="UniProtKB-KW"/>
</dbReference>
<dbReference type="GO" id="GO:0006298">
    <property type="term" value="P:mismatch repair"/>
    <property type="evidence" value="ECO:0007669"/>
    <property type="project" value="TreeGrafter"/>
</dbReference>
<dbReference type="SUPFAM" id="SSF53098">
    <property type="entry name" value="Ribonuclease H-like"/>
    <property type="match status" value="1"/>
</dbReference>
<reference evidence="15 16" key="1">
    <citation type="journal article" date="2016" name="Nat. Commun.">
        <title>Thousands of microbial genomes shed light on interconnected biogeochemical processes in an aquifer system.</title>
        <authorList>
            <person name="Anantharaman K."/>
            <person name="Brown C.T."/>
            <person name="Hug L.A."/>
            <person name="Sharon I."/>
            <person name="Castelle C.J."/>
            <person name="Probst A.J."/>
            <person name="Thomas B.C."/>
            <person name="Singh A."/>
            <person name="Wilkins M.J."/>
            <person name="Karaoz U."/>
            <person name="Brodie E.L."/>
            <person name="Williams K.H."/>
            <person name="Hubbard S.S."/>
            <person name="Banfield J.F."/>
        </authorList>
    </citation>
    <scope>NUCLEOTIDE SEQUENCE [LARGE SCALE GENOMIC DNA]</scope>
</reference>
<evidence type="ECO:0000256" key="10">
    <source>
        <dbReference type="ARBA" id="ARBA00022801"/>
    </source>
</evidence>
<evidence type="ECO:0000259" key="14">
    <source>
        <dbReference type="PROSITE" id="PS51975"/>
    </source>
</evidence>
<feature type="binding site" evidence="12">
    <location>
        <position position="127"/>
    </location>
    <ligand>
        <name>a divalent metal cation</name>
        <dbReference type="ChEBI" id="CHEBI:60240"/>
    </ligand>
</feature>
<evidence type="ECO:0000256" key="7">
    <source>
        <dbReference type="ARBA" id="ARBA00022722"/>
    </source>
</evidence>
<evidence type="ECO:0000256" key="2">
    <source>
        <dbReference type="ARBA" id="ARBA00001946"/>
    </source>
</evidence>
<feature type="binding site" evidence="12">
    <location>
        <position position="21"/>
    </location>
    <ligand>
        <name>a divalent metal cation</name>
        <dbReference type="ChEBI" id="CHEBI:60240"/>
    </ligand>
</feature>
<evidence type="ECO:0000256" key="4">
    <source>
        <dbReference type="ARBA" id="ARBA00004496"/>
    </source>
</evidence>
<evidence type="ECO:0000313" key="15">
    <source>
        <dbReference type="EMBL" id="OHA59223.1"/>
    </source>
</evidence>
<keyword evidence="11" id="KW-0464">Manganese</keyword>
<keyword evidence="8 12" id="KW-0479">Metal-binding</keyword>
<comment type="cofactor">
    <cofactor evidence="12">
        <name>Mn(2+)</name>
        <dbReference type="ChEBI" id="CHEBI:29035"/>
    </cofactor>
    <cofactor evidence="12">
        <name>Mg(2+)</name>
        <dbReference type="ChEBI" id="CHEBI:18420"/>
    </cofactor>
    <text evidence="12">Manganese or magnesium. Binds 1 divalent metal ion per monomer in the absence of substrate. May bind a second metal ion after substrate binding.</text>
</comment>
<dbReference type="Gene3D" id="3.30.420.10">
    <property type="entry name" value="Ribonuclease H-like superfamily/Ribonuclease H"/>
    <property type="match status" value="1"/>
</dbReference>
<feature type="binding site" evidence="12">
    <location>
        <position position="22"/>
    </location>
    <ligand>
        <name>a divalent metal cation</name>
        <dbReference type="ChEBI" id="CHEBI:60240"/>
    </ligand>
</feature>
<dbReference type="GO" id="GO:0003723">
    <property type="term" value="F:RNA binding"/>
    <property type="evidence" value="ECO:0007669"/>
    <property type="project" value="UniProtKB-UniRule"/>
</dbReference>
<evidence type="ECO:0000256" key="5">
    <source>
        <dbReference type="ARBA" id="ARBA00007383"/>
    </source>
</evidence>
<dbReference type="InterPro" id="IPR012337">
    <property type="entry name" value="RNaseH-like_sf"/>
</dbReference>
<evidence type="ECO:0000256" key="6">
    <source>
        <dbReference type="ARBA" id="ARBA00022490"/>
    </source>
</evidence>
<keyword evidence="7 12" id="KW-0540">Nuclease</keyword>
<keyword evidence="9 12" id="KW-0255">Endonuclease</keyword>
<dbReference type="PROSITE" id="PS51975">
    <property type="entry name" value="RNASE_H_2"/>
    <property type="match status" value="1"/>
</dbReference>
<keyword evidence="10 12" id="KW-0378">Hydrolase</keyword>
<keyword evidence="6" id="KW-0963">Cytoplasm</keyword>
<comment type="similarity">
    <text evidence="5 13">Belongs to the RNase HII family.</text>
</comment>
<sequence length="227" mass="25095">MEKTPLKISWSGKFSHLAGVDEAGRGPLAGPVAVGVVCFWADKKAELEMALADFPVGRDSKKMTVKMREKWYEKMRALKKAGLLDFAVAFSSHQYIDDFGIAKAVRRAMGEAIEKINLTTEALVLLDGSLSAPVEFKHQQAIIKGDEKEIVIGLASIAAKVYRDFYMTKIASDFPNYDFAKHKGYGTASHCQAIKKHGPSSIHRLSFLKRILPAHQSGHRFSASKNN</sequence>
<evidence type="ECO:0000256" key="1">
    <source>
        <dbReference type="ARBA" id="ARBA00000077"/>
    </source>
</evidence>
<dbReference type="EC" id="3.1.26.4" evidence="13"/>
<evidence type="ECO:0000256" key="12">
    <source>
        <dbReference type="PROSITE-ProRule" id="PRU01319"/>
    </source>
</evidence>
<dbReference type="CDD" id="cd07182">
    <property type="entry name" value="RNase_HII_bacteria_HII_like"/>
    <property type="match status" value="1"/>
</dbReference>
<comment type="caution">
    <text evidence="15">The sequence shown here is derived from an EMBL/GenBank/DDBJ whole genome shotgun (WGS) entry which is preliminary data.</text>
</comment>
<dbReference type="EMBL" id="MHTH01000003">
    <property type="protein sequence ID" value="OHA59223.1"/>
    <property type="molecule type" value="Genomic_DNA"/>
</dbReference>
<comment type="cofactor">
    <cofactor evidence="2">
        <name>Mg(2+)</name>
        <dbReference type="ChEBI" id="CHEBI:18420"/>
    </cofactor>
</comment>
<dbReference type="Pfam" id="PF01351">
    <property type="entry name" value="RNase_HII"/>
    <property type="match status" value="1"/>
</dbReference>
<dbReference type="GO" id="GO:0043137">
    <property type="term" value="P:DNA replication, removal of RNA primer"/>
    <property type="evidence" value="ECO:0007669"/>
    <property type="project" value="TreeGrafter"/>
</dbReference>
<feature type="domain" description="RNase H type-2" evidence="14">
    <location>
        <begin position="15"/>
        <end position="220"/>
    </location>
</feature>
<dbReference type="InterPro" id="IPR022898">
    <property type="entry name" value="RNase_HII"/>
</dbReference>
<evidence type="ECO:0000313" key="16">
    <source>
        <dbReference type="Proteomes" id="UP000176222"/>
    </source>
</evidence>
<dbReference type="InterPro" id="IPR036397">
    <property type="entry name" value="RNaseH_sf"/>
</dbReference>
<comment type="function">
    <text evidence="3 13">Endonuclease that specifically degrades the RNA of RNA-DNA hybrids.</text>
</comment>
<name>A0A1G2QFN0_9BACT</name>
<accession>A0A1G2QFN0</accession>
<dbReference type="AlphaFoldDB" id="A0A1G2QFN0"/>
<dbReference type="GO" id="GO:0004523">
    <property type="term" value="F:RNA-DNA hybrid ribonuclease activity"/>
    <property type="evidence" value="ECO:0007669"/>
    <property type="project" value="UniProtKB-UniRule"/>
</dbReference>
<gene>
    <name evidence="15" type="ORF">A2370_00330</name>
</gene>
<dbReference type="Proteomes" id="UP000176222">
    <property type="component" value="Unassembled WGS sequence"/>
</dbReference>
<evidence type="ECO:0000256" key="3">
    <source>
        <dbReference type="ARBA" id="ARBA00004065"/>
    </source>
</evidence>
<evidence type="ECO:0000256" key="8">
    <source>
        <dbReference type="ARBA" id="ARBA00022723"/>
    </source>
</evidence>
<dbReference type="NCBIfam" id="NF000595">
    <property type="entry name" value="PRK00015.1-3"/>
    <property type="match status" value="1"/>
</dbReference>
<dbReference type="GO" id="GO:0032299">
    <property type="term" value="C:ribonuclease H2 complex"/>
    <property type="evidence" value="ECO:0007669"/>
    <property type="project" value="TreeGrafter"/>
</dbReference>
<proteinExistence type="inferred from homology"/>
<evidence type="ECO:0000256" key="13">
    <source>
        <dbReference type="RuleBase" id="RU003515"/>
    </source>
</evidence>
<dbReference type="InterPro" id="IPR001352">
    <property type="entry name" value="RNase_HII/HIII"/>
</dbReference>
<dbReference type="PANTHER" id="PTHR10954:SF18">
    <property type="entry name" value="RIBONUCLEASE HII"/>
    <property type="match status" value="1"/>
</dbReference>
<comment type="catalytic activity">
    <reaction evidence="1 12 13">
        <text>Endonucleolytic cleavage to 5'-phosphomonoester.</text>
        <dbReference type="EC" id="3.1.26.4"/>
    </reaction>
</comment>
<evidence type="ECO:0000256" key="9">
    <source>
        <dbReference type="ARBA" id="ARBA00022759"/>
    </source>
</evidence>